<dbReference type="SUPFAM" id="SSF56059">
    <property type="entry name" value="Glutathione synthetase ATP-binding domain-like"/>
    <property type="match status" value="1"/>
</dbReference>
<evidence type="ECO:0000313" key="1">
    <source>
        <dbReference type="EMBL" id="WDD99226.1"/>
    </source>
</evidence>
<evidence type="ECO:0008006" key="3">
    <source>
        <dbReference type="Google" id="ProtNLM"/>
    </source>
</evidence>
<accession>A0AAE9YQY4</accession>
<dbReference type="AlphaFoldDB" id="A0AAE9YQY4"/>
<dbReference type="RefSeq" id="WP_044835261.1">
    <property type="nucleotide sequence ID" value="NZ_CP059735.1"/>
</dbReference>
<dbReference type="Proteomes" id="UP000032568">
    <property type="component" value="Chromosome"/>
</dbReference>
<protein>
    <recommendedName>
        <fullName evidence="3">ATP-grasp domain-containing protein</fullName>
    </recommendedName>
</protein>
<sequence>MYNKIKNVLINSKSNDLHSDVVTKVLTEMDCRVTLYQSEKLAINSAVNFSLNGQTPHLEYHWADQLTDLSDIEVVWHRRPQTPLVPGYIVPEDKMFVQQELCSSNLACLALLEHAFWLNPQAAAIRANVKPLQLTLAEKVGLTIPQTLISNDPKGIKAFINSGQDTLYKPLNALTWHEQGRNYATYSARVTAEHLPNDTLLSASPGIYQRLVDKQYEVRAQFFGRSYFAVSIDSNRLQYGELDWRLHQHQGTLSDPVELPDEIYRAACALMDELDLVCGAFDFIVTRDNDWVFLEVNESGQFLFLEQWCPELPLLDAFCKCLVAKDKDFAYKRVLQPRKLADVLDDYQFDLQLYTV</sequence>
<dbReference type="EMBL" id="CP059735">
    <property type="protein sequence ID" value="WDD99226.1"/>
    <property type="molecule type" value="Genomic_DNA"/>
</dbReference>
<gene>
    <name evidence="1" type="ORF">SG35_000615</name>
</gene>
<dbReference type="GO" id="GO:0005737">
    <property type="term" value="C:cytoplasm"/>
    <property type="evidence" value="ECO:0007669"/>
    <property type="project" value="TreeGrafter"/>
</dbReference>
<dbReference type="KEGG" id="tact:SG35_000615"/>
<dbReference type="GO" id="GO:0018169">
    <property type="term" value="F:ribosomal S6-glutamic acid ligase activity"/>
    <property type="evidence" value="ECO:0007669"/>
    <property type="project" value="TreeGrafter"/>
</dbReference>
<evidence type="ECO:0000313" key="2">
    <source>
        <dbReference type="Proteomes" id="UP000032568"/>
    </source>
</evidence>
<dbReference type="Gene3D" id="3.30.470.20">
    <property type="entry name" value="ATP-grasp fold, B domain"/>
    <property type="match status" value="1"/>
</dbReference>
<dbReference type="PANTHER" id="PTHR21621:SF0">
    <property type="entry name" value="BETA-CITRYLGLUTAMATE SYNTHASE B-RELATED"/>
    <property type="match status" value="1"/>
</dbReference>
<reference evidence="1 2" key="1">
    <citation type="journal article" date="2015" name="Genome Announc.">
        <title>Draft Genome Sequences of Marine Isolates of Thalassomonas viridans and Thalassomonas actiniarum.</title>
        <authorList>
            <person name="Olonade I."/>
            <person name="van Zyl L.J."/>
            <person name="Trindade M."/>
        </authorList>
    </citation>
    <scope>NUCLEOTIDE SEQUENCE [LARGE SCALE GENOMIC DNA]</scope>
    <source>
        <strain evidence="1 2">A5K-106</strain>
    </source>
</reference>
<dbReference type="GO" id="GO:0009432">
    <property type="term" value="P:SOS response"/>
    <property type="evidence" value="ECO:0007669"/>
    <property type="project" value="TreeGrafter"/>
</dbReference>
<reference evidence="1 2" key="2">
    <citation type="journal article" date="2022" name="Mar. Drugs">
        <title>Bioassay-Guided Fractionation Leads to the Detection of Cholic Acid Generated by the Rare Thalassomonas sp.</title>
        <authorList>
            <person name="Pheiffer F."/>
            <person name="Schneider Y.K."/>
            <person name="Hansen E.H."/>
            <person name="Andersen J.H."/>
            <person name="Isaksson J."/>
            <person name="Busche T."/>
            <person name="R C."/>
            <person name="Kalinowski J."/>
            <person name="Zyl L.V."/>
            <person name="Trindade M."/>
        </authorList>
    </citation>
    <scope>NUCLEOTIDE SEQUENCE [LARGE SCALE GENOMIC DNA]</scope>
    <source>
        <strain evidence="1 2">A5K-106</strain>
    </source>
</reference>
<proteinExistence type="predicted"/>
<keyword evidence="2" id="KW-1185">Reference proteome</keyword>
<name>A0AAE9YQY4_9GAMM</name>
<dbReference type="PANTHER" id="PTHR21621">
    <property type="entry name" value="RIBOSOMAL PROTEIN S6 MODIFICATION PROTEIN"/>
    <property type="match status" value="1"/>
</dbReference>
<organism evidence="1 2">
    <name type="scientific">Thalassomonas actiniarum</name>
    <dbReference type="NCBI Taxonomy" id="485447"/>
    <lineage>
        <taxon>Bacteria</taxon>
        <taxon>Pseudomonadati</taxon>
        <taxon>Pseudomonadota</taxon>
        <taxon>Gammaproteobacteria</taxon>
        <taxon>Alteromonadales</taxon>
        <taxon>Colwelliaceae</taxon>
        <taxon>Thalassomonas</taxon>
    </lineage>
</organism>